<proteinExistence type="predicted"/>
<dbReference type="WBParaSite" id="PDA_v2.g26010.t1">
    <property type="protein sequence ID" value="PDA_v2.g26010.t1"/>
    <property type="gene ID" value="PDA_v2.g26010"/>
</dbReference>
<protein>
    <submittedName>
        <fullName evidence="2">Uncharacterized protein</fullName>
    </submittedName>
</protein>
<accession>A0A914Q427</accession>
<reference evidence="2" key="1">
    <citation type="submission" date="2022-11" db="UniProtKB">
        <authorList>
            <consortium name="WormBaseParasite"/>
        </authorList>
    </citation>
    <scope>IDENTIFICATION</scope>
</reference>
<dbReference type="AlphaFoldDB" id="A0A914Q427"/>
<evidence type="ECO:0000313" key="2">
    <source>
        <dbReference type="WBParaSite" id="PDA_v2.g26010.t1"/>
    </source>
</evidence>
<organism evidence="1 2">
    <name type="scientific">Panagrolaimus davidi</name>
    <dbReference type="NCBI Taxonomy" id="227884"/>
    <lineage>
        <taxon>Eukaryota</taxon>
        <taxon>Metazoa</taxon>
        <taxon>Ecdysozoa</taxon>
        <taxon>Nematoda</taxon>
        <taxon>Chromadorea</taxon>
        <taxon>Rhabditida</taxon>
        <taxon>Tylenchina</taxon>
        <taxon>Panagrolaimomorpha</taxon>
        <taxon>Panagrolaimoidea</taxon>
        <taxon>Panagrolaimidae</taxon>
        <taxon>Panagrolaimus</taxon>
    </lineage>
</organism>
<dbReference type="Proteomes" id="UP000887578">
    <property type="component" value="Unplaced"/>
</dbReference>
<name>A0A914Q427_9BILA</name>
<evidence type="ECO:0000313" key="1">
    <source>
        <dbReference type="Proteomes" id="UP000887578"/>
    </source>
</evidence>
<keyword evidence="1" id="KW-1185">Reference proteome</keyword>
<sequence length="282" mass="32436">MNNNFECCIKIDLNTITTKIWITHGLYIPFHIQNCIERIVQKNFRFEIISLHVINNDIVFDDLKLLASFAMSVLLDHNSIKYKNGTTVMLDKILELFPSNIKYFSFWFRNDISMVNASTMKNILKLQNLEKIKTFKLHACHDDLNVEDLSAFIKKFKNTQIFFGFASNISPEYEEKLDSLIDEIIESNVPNRVIAYDGQDRGKLKIMISRYAPYNIVPVTITGAPPAGVDEVEDLENNNGFDVENESVVDDKRESDETESDAGSTCCVAFLFNRIKNFFKSK</sequence>